<sequence>MLRSVFYRLRQFAAALAARLSAADRALLAQTLAPAELALFMQMPRYDQRHCLDVCLTLRAAGHADPLLLRAALLHDCGKVDDDGRPLPLFYYGLFVVMQRLAPGLYRRAARNGRGPLRWFALHAAHDERSAAMAARAGSPPALVEILRDYGARRATPATLALGWADRQN</sequence>
<name>A0A0P9D9H7_9CHLR</name>
<evidence type="ECO:0000313" key="2">
    <source>
        <dbReference type="EMBL" id="KPV49167.1"/>
    </source>
</evidence>
<keyword evidence="3" id="KW-1185">Reference proteome</keyword>
<accession>A0A0P9D9H7</accession>
<dbReference type="Gene3D" id="1.10.3210.10">
    <property type="entry name" value="Hypothetical protein af1432"/>
    <property type="match status" value="1"/>
</dbReference>
<dbReference type="Proteomes" id="UP000050509">
    <property type="component" value="Unassembled WGS sequence"/>
</dbReference>
<dbReference type="EMBL" id="LJCR01002151">
    <property type="protein sequence ID" value="KPV49167.1"/>
    <property type="molecule type" value="Genomic_DNA"/>
</dbReference>
<dbReference type="AlphaFoldDB" id="A0A0P9D9H7"/>
<feature type="chain" id="PRO_5006156142" description="HD domain-containing protein" evidence="1">
    <location>
        <begin position="23"/>
        <end position="169"/>
    </location>
</feature>
<protein>
    <recommendedName>
        <fullName evidence="4">HD domain-containing protein</fullName>
    </recommendedName>
</protein>
<evidence type="ECO:0008006" key="4">
    <source>
        <dbReference type="Google" id="ProtNLM"/>
    </source>
</evidence>
<feature type="signal peptide" evidence="1">
    <location>
        <begin position="1"/>
        <end position="22"/>
    </location>
</feature>
<keyword evidence="1" id="KW-0732">Signal</keyword>
<gene>
    <name evidence="2" type="ORF">SE17_34165</name>
</gene>
<organism evidence="2 3">
    <name type="scientific">Kouleothrix aurantiaca</name>
    <dbReference type="NCBI Taxonomy" id="186479"/>
    <lineage>
        <taxon>Bacteria</taxon>
        <taxon>Bacillati</taxon>
        <taxon>Chloroflexota</taxon>
        <taxon>Chloroflexia</taxon>
        <taxon>Chloroflexales</taxon>
        <taxon>Roseiflexineae</taxon>
        <taxon>Roseiflexaceae</taxon>
        <taxon>Kouleothrix</taxon>
    </lineage>
</organism>
<dbReference type="SUPFAM" id="SSF109604">
    <property type="entry name" value="HD-domain/PDEase-like"/>
    <property type="match status" value="1"/>
</dbReference>
<comment type="caution">
    <text evidence="2">The sequence shown here is derived from an EMBL/GenBank/DDBJ whole genome shotgun (WGS) entry which is preliminary data.</text>
</comment>
<evidence type="ECO:0000256" key="1">
    <source>
        <dbReference type="SAM" id="SignalP"/>
    </source>
</evidence>
<dbReference type="PATRIC" id="fig|186479.3.peg.4105"/>
<proteinExistence type="predicted"/>
<evidence type="ECO:0000313" key="3">
    <source>
        <dbReference type="Proteomes" id="UP000050509"/>
    </source>
</evidence>
<reference evidence="2 3" key="1">
    <citation type="submission" date="2015-09" db="EMBL/GenBank/DDBJ databases">
        <title>Draft genome sequence of Kouleothrix aurantiaca JCM 19913.</title>
        <authorList>
            <person name="Hemp J."/>
        </authorList>
    </citation>
    <scope>NUCLEOTIDE SEQUENCE [LARGE SCALE GENOMIC DNA]</scope>
    <source>
        <strain evidence="2 3">COM-B</strain>
    </source>
</reference>